<protein>
    <submittedName>
        <fullName evidence="5">TlyA family rRNA (Cytidine-2'-O)-methyltransferase</fullName>
    </submittedName>
</protein>
<dbReference type="NCBIfam" id="TIGR00478">
    <property type="entry name" value="tly"/>
    <property type="match status" value="1"/>
</dbReference>
<dbReference type="InterPro" id="IPR004538">
    <property type="entry name" value="Hemolysin_A/TlyA"/>
</dbReference>
<keyword evidence="5" id="KW-0808">Transferase</keyword>
<keyword evidence="5" id="KW-0489">Methyltransferase</keyword>
<sequence>MSKLRADELLFRQGLADSPKEAAAIIMTGNVFTTKEEKILTAGQPLQYTTELYVKGSDHPYVSRGGLKLKRAVELYNCSLNGEVVLDIGASTGGFTDVALREGARLVYALDVGTNQLVWSLRTHEQVVVMEQTNFRYTTVDDFVFDKPTFATIDVSFISLALILENLNTILPTGSPVIALIKPQFEATRELVTENQGIITDPADHATILQHVCQFMTDLNYAVEGLHPSPITGGKGNIEFISYLKVGQTQQKSIKVLIEQAVEESRHL</sequence>
<dbReference type="PROSITE" id="PS50889">
    <property type="entry name" value="S4"/>
    <property type="match status" value="1"/>
</dbReference>
<evidence type="ECO:0000259" key="4">
    <source>
        <dbReference type="Pfam" id="PF01728"/>
    </source>
</evidence>
<dbReference type="GO" id="GO:0032259">
    <property type="term" value="P:methylation"/>
    <property type="evidence" value="ECO:0007669"/>
    <property type="project" value="UniProtKB-KW"/>
</dbReference>
<dbReference type="InterPro" id="IPR047048">
    <property type="entry name" value="TlyA"/>
</dbReference>
<dbReference type="InterPro" id="IPR029063">
    <property type="entry name" value="SAM-dependent_MTases_sf"/>
</dbReference>
<dbReference type="AlphaFoldDB" id="A0A1S8KMP2"/>
<evidence type="ECO:0000256" key="2">
    <source>
        <dbReference type="ARBA" id="ARBA00029460"/>
    </source>
</evidence>
<dbReference type="PANTHER" id="PTHR32319:SF0">
    <property type="entry name" value="BACTERIAL HEMOLYSIN-LIKE PROTEIN"/>
    <property type="match status" value="1"/>
</dbReference>
<evidence type="ECO:0000256" key="3">
    <source>
        <dbReference type="PROSITE-ProRule" id="PRU00182"/>
    </source>
</evidence>
<name>A0A1S8KMP2_9LACT</name>
<keyword evidence="1 3" id="KW-0694">RNA-binding</keyword>
<dbReference type="Gene3D" id="3.40.50.150">
    <property type="entry name" value="Vaccinia Virus protein VP39"/>
    <property type="match status" value="1"/>
</dbReference>
<evidence type="ECO:0000313" key="5">
    <source>
        <dbReference type="EMBL" id="OOL80970.1"/>
    </source>
</evidence>
<dbReference type="InterPro" id="IPR002877">
    <property type="entry name" value="RNA_MeTrfase_FtsJ_dom"/>
</dbReference>
<organism evidence="5 6">
    <name type="scientific">Dolosigranulum pigrum</name>
    <dbReference type="NCBI Taxonomy" id="29394"/>
    <lineage>
        <taxon>Bacteria</taxon>
        <taxon>Bacillati</taxon>
        <taxon>Bacillota</taxon>
        <taxon>Bacilli</taxon>
        <taxon>Lactobacillales</taxon>
        <taxon>Carnobacteriaceae</taxon>
        <taxon>Dolosigranulum</taxon>
    </lineage>
</organism>
<dbReference type="Pfam" id="PF01728">
    <property type="entry name" value="FtsJ"/>
    <property type="match status" value="1"/>
</dbReference>
<gene>
    <name evidence="5" type="ORF">BWX42_03625</name>
</gene>
<dbReference type="Gene3D" id="3.10.290.10">
    <property type="entry name" value="RNA-binding S4 domain"/>
    <property type="match status" value="1"/>
</dbReference>
<dbReference type="Proteomes" id="UP000190409">
    <property type="component" value="Unassembled WGS sequence"/>
</dbReference>
<accession>A0A1S8KMP2</accession>
<proteinExistence type="inferred from homology"/>
<dbReference type="PANTHER" id="PTHR32319">
    <property type="entry name" value="BACTERIAL HEMOLYSIN-LIKE PROTEIN"/>
    <property type="match status" value="1"/>
</dbReference>
<evidence type="ECO:0000256" key="1">
    <source>
        <dbReference type="ARBA" id="ARBA00022884"/>
    </source>
</evidence>
<reference evidence="5 6" key="1">
    <citation type="submission" date="2017-01" db="EMBL/GenBank/DDBJ databases">
        <title>Complete Genome Sequence of Dolosigranulum pigrum isolated from a Patient with interstitial lung disease.</title>
        <authorList>
            <person name="Mukhopadhyay R."/>
            <person name="Joaquin J."/>
            <person name="Hogue R."/>
            <person name="Fitzgerald S."/>
            <person name="Jospin G."/>
            <person name="Eisen J.A."/>
            <person name="Chaturvedi V."/>
        </authorList>
    </citation>
    <scope>NUCLEOTIDE SEQUENCE [LARGE SCALE GENOMIC DNA]</scope>
    <source>
        <strain evidence="5 6">15S00348</strain>
    </source>
</reference>
<feature type="domain" description="Ribosomal RNA methyltransferase FtsJ" evidence="4">
    <location>
        <begin position="61"/>
        <end position="244"/>
    </location>
</feature>
<dbReference type="SUPFAM" id="SSF53335">
    <property type="entry name" value="S-adenosyl-L-methionine-dependent methyltransferases"/>
    <property type="match status" value="1"/>
</dbReference>
<dbReference type="InterPro" id="IPR036986">
    <property type="entry name" value="S4_RNA-bd_sf"/>
</dbReference>
<comment type="caution">
    <text evidence="5">The sequence shown here is derived from an EMBL/GenBank/DDBJ whole genome shotgun (WGS) entry which is preliminary data.</text>
</comment>
<evidence type="ECO:0000313" key="6">
    <source>
        <dbReference type="Proteomes" id="UP000190409"/>
    </source>
</evidence>
<dbReference type="PIRSF" id="PIRSF005578">
    <property type="entry name" value="TlyA"/>
    <property type="match status" value="1"/>
</dbReference>
<dbReference type="GO" id="GO:0003723">
    <property type="term" value="F:RNA binding"/>
    <property type="evidence" value="ECO:0007669"/>
    <property type="project" value="UniProtKB-KW"/>
</dbReference>
<dbReference type="GO" id="GO:0008168">
    <property type="term" value="F:methyltransferase activity"/>
    <property type="evidence" value="ECO:0007669"/>
    <property type="project" value="UniProtKB-KW"/>
</dbReference>
<dbReference type="EMBL" id="MUYF01000003">
    <property type="protein sequence ID" value="OOL80970.1"/>
    <property type="molecule type" value="Genomic_DNA"/>
</dbReference>
<comment type="similarity">
    <text evidence="2">Belongs to the TlyA family.</text>
</comment>